<reference evidence="2" key="2">
    <citation type="submission" date="2018-10" db="EMBL/GenBank/DDBJ databases">
        <title>Effector identification in a new, highly contiguous assembly of the strawberry crown rot pathogen Phytophthora cactorum.</title>
        <authorList>
            <person name="Armitage A.D."/>
            <person name="Nellist C.F."/>
            <person name="Bates H."/>
            <person name="Vickerstaff R.J."/>
            <person name="Harrison R.J."/>
        </authorList>
    </citation>
    <scope>NUCLEOTIDE SEQUENCE</scope>
    <source>
        <strain evidence="2">4040</strain>
    </source>
</reference>
<organism evidence="3 4">
    <name type="scientific">Phytophthora cactorum</name>
    <dbReference type="NCBI Taxonomy" id="29920"/>
    <lineage>
        <taxon>Eukaryota</taxon>
        <taxon>Sar</taxon>
        <taxon>Stramenopiles</taxon>
        <taxon>Oomycota</taxon>
        <taxon>Peronosporomycetes</taxon>
        <taxon>Peronosporales</taxon>
        <taxon>Peronosporaceae</taxon>
        <taxon>Phytophthora</taxon>
    </lineage>
</organism>
<evidence type="ECO:0000313" key="4">
    <source>
        <dbReference type="Proteomes" id="UP000251314"/>
    </source>
</evidence>
<comment type="caution">
    <text evidence="3">The sequence shown here is derived from an EMBL/GenBank/DDBJ whole genome shotgun (WGS) entry which is preliminary data.</text>
</comment>
<gene>
    <name evidence="3" type="ORF">PC110_g13728</name>
    <name evidence="2" type="ORF">PC117_g13650</name>
</gene>
<dbReference type="VEuPathDB" id="FungiDB:PC110_g13728"/>
<evidence type="ECO:0000256" key="1">
    <source>
        <dbReference type="SAM" id="MobiDB-lite"/>
    </source>
</evidence>
<protein>
    <submittedName>
        <fullName evidence="3">Uncharacterized protein</fullName>
    </submittedName>
</protein>
<reference evidence="3 4" key="1">
    <citation type="submission" date="2018-01" db="EMBL/GenBank/DDBJ databases">
        <title>Draft genome of the strawberry crown rot pathogen Phytophthora cactorum.</title>
        <authorList>
            <person name="Armitage A.D."/>
            <person name="Lysoe E."/>
            <person name="Nellist C.F."/>
            <person name="Harrison R.J."/>
            <person name="Brurberg M.B."/>
        </authorList>
    </citation>
    <scope>NUCLEOTIDE SEQUENCE [LARGE SCALE GENOMIC DNA]</scope>
    <source>
        <strain evidence="3 4">10300</strain>
    </source>
</reference>
<dbReference type="EMBL" id="MJFZ01000400">
    <property type="protein sequence ID" value="RAW29917.1"/>
    <property type="molecule type" value="Genomic_DNA"/>
</dbReference>
<feature type="region of interest" description="Disordered" evidence="1">
    <location>
        <begin position="1"/>
        <end position="27"/>
    </location>
</feature>
<evidence type="ECO:0000313" key="3">
    <source>
        <dbReference type="EMBL" id="RAW29917.1"/>
    </source>
</evidence>
<accession>A0A329RYZ8</accession>
<dbReference type="Proteomes" id="UP000736787">
    <property type="component" value="Unassembled WGS sequence"/>
</dbReference>
<keyword evidence="4" id="KW-1185">Reference proteome</keyword>
<sequence length="51" mass="5759">MHQLGKQAAAEKLEREQPRKKRDSLEDLDSILDLMVGDEVPDVTEPKISPT</sequence>
<dbReference type="Proteomes" id="UP000251314">
    <property type="component" value="Unassembled WGS sequence"/>
</dbReference>
<name>A0A329RYZ8_9STRA</name>
<dbReference type="EMBL" id="RCMK01000405">
    <property type="protein sequence ID" value="KAG2930732.1"/>
    <property type="molecule type" value="Genomic_DNA"/>
</dbReference>
<proteinExistence type="predicted"/>
<evidence type="ECO:0000313" key="2">
    <source>
        <dbReference type="EMBL" id="KAG2930732.1"/>
    </source>
</evidence>
<dbReference type="AlphaFoldDB" id="A0A329RYZ8"/>